<feature type="compositionally biased region" description="Basic residues" evidence="1">
    <location>
        <begin position="101"/>
        <end position="111"/>
    </location>
</feature>
<feature type="compositionally biased region" description="Basic residues" evidence="1">
    <location>
        <begin position="77"/>
        <end position="89"/>
    </location>
</feature>
<sequence length="117" mass="12924">EARDRSGTAGEGQRRDGGPISRGGTGALGEPRAGPRRRARPRRDLPRHDRADAPVGEGPLRGRGLRSLRRADDQRPVRGRFHRRGRRRQDLRGAAGAGGSHPHRRDRRQCRHAGGEV</sequence>
<dbReference type="EMBL" id="CADCVU010000091">
    <property type="protein sequence ID" value="CAA9496821.1"/>
    <property type="molecule type" value="Genomic_DNA"/>
</dbReference>
<organism evidence="2">
    <name type="scientific">uncultured Solirubrobacterales bacterium</name>
    <dbReference type="NCBI Taxonomy" id="768556"/>
    <lineage>
        <taxon>Bacteria</taxon>
        <taxon>Bacillati</taxon>
        <taxon>Actinomycetota</taxon>
        <taxon>Thermoleophilia</taxon>
        <taxon>Solirubrobacterales</taxon>
        <taxon>environmental samples</taxon>
    </lineage>
</organism>
<feature type="region of interest" description="Disordered" evidence="1">
    <location>
        <begin position="1"/>
        <end position="117"/>
    </location>
</feature>
<protein>
    <submittedName>
        <fullName evidence="2">Nitrogen regulatory protein P-II</fullName>
    </submittedName>
</protein>
<gene>
    <name evidence="2" type="ORF">AVDCRST_MAG45-1056</name>
</gene>
<feature type="non-terminal residue" evidence="2">
    <location>
        <position position="1"/>
    </location>
</feature>
<name>A0A6J4SF74_9ACTN</name>
<accession>A0A6J4SF74</accession>
<feature type="non-terminal residue" evidence="2">
    <location>
        <position position="117"/>
    </location>
</feature>
<evidence type="ECO:0000313" key="2">
    <source>
        <dbReference type="EMBL" id="CAA9496821.1"/>
    </source>
</evidence>
<feature type="compositionally biased region" description="Basic and acidic residues" evidence="1">
    <location>
        <begin position="1"/>
        <end position="17"/>
    </location>
</feature>
<dbReference type="AlphaFoldDB" id="A0A6J4SF74"/>
<proteinExistence type="predicted"/>
<reference evidence="2" key="1">
    <citation type="submission" date="2020-02" db="EMBL/GenBank/DDBJ databases">
        <authorList>
            <person name="Meier V. D."/>
        </authorList>
    </citation>
    <scope>NUCLEOTIDE SEQUENCE</scope>
    <source>
        <strain evidence="2">AVDCRST_MAG45</strain>
    </source>
</reference>
<evidence type="ECO:0000256" key="1">
    <source>
        <dbReference type="SAM" id="MobiDB-lite"/>
    </source>
</evidence>
<feature type="compositionally biased region" description="Basic and acidic residues" evidence="1">
    <location>
        <begin position="42"/>
        <end position="52"/>
    </location>
</feature>